<evidence type="ECO:0000256" key="2">
    <source>
        <dbReference type="ARBA" id="ARBA00023015"/>
    </source>
</evidence>
<dbReference type="SUPFAM" id="SSF46785">
    <property type="entry name" value="Winged helix' DNA-binding domain"/>
    <property type="match status" value="1"/>
</dbReference>
<dbReference type="EMBL" id="JABFOR010000001">
    <property type="protein sequence ID" value="NOJ69221.1"/>
    <property type="molecule type" value="Genomic_DNA"/>
</dbReference>
<sequence>MLDKLDGRQIATVWAVAQARNISQAAEQLGYVQSTVTSHVQSVEKIVGHALFHRLPRGVELTEAGAIFMKYIERWQQLNSELSEELLEGHQLVGEVAISILESFCTTRMPAMLKSIFRKRPGIKLQLIPGFMDDTCHRVLQGECELGIVPCRPQMEGVEFVPLVRERMVWVVSVDMRSQWDKQGWEAFETVRVIGFGPQCAYQTMAFELLQERGLNPIQYSTFHSMEMMKQTIKLGLGMALLPYSAVWEEVEQGDLECLPLREQYLTHGLIWKQGDDLSPAAISIRDILVNRFMTD</sequence>
<dbReference type="GO" id="GO:0003700">
    <property type="term" value="F:DNA-binding transcription factor activity"/>
    <property type="evidence" value="ECO:0007669"/>
    <property type="project" value="InterPro"/>
</dbReference>
<organism evidence="6 7">
    <name type="scientific">Paenibacillus alvei</name>
    <name type="common">Bacillus alvei</name>
    <dbReference type="NCBI Taxonomy" id="44250"/>
    <lineage>
        <taxon>Bacteria</taxon>
        <taxon>Bacillati</taxon>
        <taxon>Bacillota</taxon>
        <taxon>Bacilli</taxon>
        <taxon>Bacillales</taxon>
        <taxon>Paenibacillaceae</taxon>
        <taxon>Paenibacillus</taxon>
    </lineage>
</organism>
<dbReference type="AlphaFoldDB" id="A0AAP6ZSQ6"/>
<dbReference type="Pfam" id="PF00126">
    <property type="entry name" value="HTH_1"/>
    <property type="match status" value="1"/>
</dbReference>
<proteinExistence type="inferred from homology"/>
<dbReference type="InterPro" id="IPR000847">
    <property type="entry name" value="LysR_HTH_N"/>
</dbReference>
<dbReference type="Gene3D" id="3.40.190.10">
    <property type="entry name" value="Periplasmic binding protein-like II"/>
    <property type="match status" value="2"/>
</dbReference>
<dbReference type="Proteomes" id="UP000552038">
    <property type="component" value="Unassembled WGS sequence"/>
</dbReference>
<evidence type="ECO:0000313" key="7">
    <source>
        <dbReference type="Proteomes" id="UP000552038"/>
    </source>
</evidence>
<dbReference type="SUPFAM" id="SSF53850">
    <property type="entry name" value="Periplasmic binding protein-like II"/>
    <property type="match status" value="1"/>
</dbReference>
<dbReference type="PANTHER" id="PTHR30126">
    <property type="entry name" value="HTH-TYPE TRANSCRIPTIONAL REGULATOR"/>
    <property type="match status" value="1"/>
</dbReference>
<evidence type="ECO:0000259" key="5">
    <source>
        <dbReference type="PROSITE" id="PS50931"/>
    </source>
</evidence>
<feature type="domain" description="HTH lysR-type" evidence="5">
    <location>
        <begin position="5"/>
        <end position="62"/>
    </location>
</feature>
<accession>A0AAP6ZSQ6</accession>
<comment type="caution">
    <text evidence="6">The sequence shown here is derived from an EMBL/GenBank/DDBJ whole genome shotgun (WGS) entry which is preliminary data.</text>
</comment>
<dbReference type="PROSITE" id="PS50931">
    <property type="entry name" value="HTH_LYSR"/>
    <property type="match status" value="1"/>
</dbReference>
<evidence type="ECO:0000256" key="3">
    <source>
        <dbReference type="ARBA" id="ARBA00023125"/>
    </source>
</evidence>
<dbReference type="InterPro" id="IPR036390">
    <property type="entry name" value="WH_DNA-bd_sf"/>
</dbReference>
<dbReference type="Gene3D" id="1.10.10.10">
    <property type="entry name" value="Winged helix-like DNA-binding domain superfamily/Winged helix DNA-binding domain"/>
    <property type="match status" value="1"/>
</dbReference>
<evidence type="ECO:0000256" key="4">
    <source>
        <dbReference type="ARBA" id="ARBA00023163"/>
    </source>
</evidence>
<dbReference type="Pfam" id="PF03466">
    <property type="entry name" value="LysR_substrate"/>
    <property type="match status" value="1"/>
</dbReference>
<keyword evidence="2" id="KW-0805">Transcription regulation</keyword>
<dbReference type="PANTHER" id="PTHR30126:SF40">
    <property type="entry name" value="HTH-TYPE TRANSCRIPTIONAL REGULATOR GLTR"/>
    <property type="match status" value="1"/>
</dbReference>
<dbReference type="InterPro" id="IPR036388">
    <property type="entry name" value="WH-like_DNA-bd_sf"/>
</dbReference>
<keyword evidence="3" id="KW-0238">DNA-binding</keyword>
<reference evidence="6 7" key="1">
    <citation type="submission" date="2020-05" db="EMBL/GenBank/DDBJ databases">
        <title>Whole genome sequencing and identification of novel metabolites from Paenibacillus alvei strain JR949.</title>
        <authorList>
            <person name="Rajendhran J."/>
            <person name="Sree Pranav P."/>
            <person name="Mahalakshmi B."/>
            <person name="Karthikeyan R."/>
        </authorList>
    </citation>
    <scope>NUCLEOTIDE SEQUENCE [LARGE SCALE GENOMIC DNA]</scope>
    <source>
        <strain evidence="6 7">JR949</strain>
    </source>
</reference>
<name>A0AAP6ZSQ6_PAEAL</name>
<keyword evidence="4" id="KW-0804">Transcription</keyword>
<dbReference type="GO" id="GO:0000976">
    <property type="term" value="F:transcription cis-regulatory region binding"/>
    <property type="evidence" value="ECO:0007669"/>
    <property type="project" value="TreeGrafter"/>
</dbReference>
<dbReference type="InterPro" id="IPR005119">
    <property type="entry name" value="LysR_subst-bd"/>
</dbReference>
<protein>
    <submittedName>
        <fullName evidence="6">LysR family transcriptional regulator</fullName>
    </submittedName>
</protein>
<dbReference type="RefSeq" id="WP_171414482.1">
    <property type="nucleotide sequence ID" value="NZ_JABFOR010000001.1"/>
</dbReference>
<dbReference type="CDD" id="cd05466">
    <property type="entry name" value="PBP2_LTTR_substrate"/>
    <property type="match status" value="1"/>
</dbReference>
<gene>
    <name evidence="6" type="ORF">HMI46_01450</name>
</gene>
<evidence type="ECO:0000256" key="1">
    <source>
        <dbReference type="ARBA" id="ARBA00009437"/>
    </source>
</evidence>
<evidence type="ECO:0000313" key="6">
    <source>
        <dbReference type="EMBL" id="NOJ69221.1"/>
    </source>
</evidence>
<comment type="similarity">
    <text evidence="1">Belongs to the LysR transcriptional regulatory family.</text>
</comment>